<keyword evidence="1" id="KW-0812">Transmembrane</keyword>
<keyword evidence="3" id="KW-1185">Reference proteome</keyword>
<name>A0AAD8II28_9APIA</name>
<reference evidence="2" key="1">
    <citation type="submission" date="2023-02" db="EMBL/GenBank/DDBJ databases">
        <title>Genome of toxic invasive species Heracleum sosnowskyi carries increased number of genes despite the absence of recent whole-genome duplications.</title>
        <authorList>
            <person name="Schelkunov M."/>
            <person name="Shtratnikova V."/>
            <person name="Makarenko M."/>
            <person name="Klepikova A."/>
            <person name="Omelchenko D."/>
            <person name="Novikova G."/>
            <person name="Obukhova E."/>
            <person name="Bogdanov V."/>
            <person name="Penin A."/>
            <person name="Logacheva M."/>
        </authorList>
    </citation>
    <scope>NUCLEOTIDE SEQUENCE</scope>
    <source>
        <strain evidence="2">Hsosn_3</strain>
        <tissue evidence="2">Leaf</tissue>
    </source>
</reference>
<dbReference type="Proteomes" id="UP001237642">
    <property type="component" value="Unassembled WGS sequence"/>
</dbReference>
<dbReference type="InterPro" id="IPR029052">
    <property type="entry name" value="Metallo-depent_PP-like"/>
</dbReference>
<dbReference type="SUPFAM" id="SSF56300">
    <property type="entry name" value="Metallo-dependent phosphatases"/>
    <property type="match status" value="1"/>
</dbReference>
<evidence type="ECO:0000313" key="2">
    <source>
        <dbReference type="EMBL" id="KAK1384822.1"/>
    </source>
</evidence>
<gene>
    <name evidence="2" type="ORF">POM88_022557</name>
</gene>
<sequence>MDLTSDQPILDEKYNYHPAFDEGFSSQEAKDSVAFTIMRRLREFILGVGASFGAVAFMCRHWLVNMCKYMGIPPLGTDEFLRFVLQEMLECYIDYLFLGDYVDRGQHNLETITLFLPLKASFSSDKSSTWFRFAVLHHLVVLAF</sequence>
<organism evidence="2 3">
    <name type="scientific">Heracleum sosnowskyi</name>
    <dbReference type="NCBI Taxonomy" id="360622"/>
    <lineage>
        <taxon>Eukaryota</taxon>
        <taxon>Viridiplantae</taxon>
        <taxon>Streptophyta</taxon>
        <taxon>Embryophyta</taxon>
        <taxon>Tracheophyta</taxon>
        <taxon>Spermatophyta</taxon>
        <taxon>Magnoliopsida</taxon>
        <taxon>eudicotyledons</taxon>
        <taxon>Gunneridae</taxon>
        <taxon>Pentapetalae</taxon>
        <taxon>asterids</taxon>
        <taxon>campanulids</taxon>
        <taxon>Apiales</taxon>
        <taxon>Apiaceae</taxon>
        <taxon>Apioideae</taxon>
        <taxon>apioid superclade</taxon>
        <taxon>Tordylieae</taxon>
        <taxon>Tordyliinae</taxon>
        <taxon>Heracleum</taxon>
    </lineage>
</organism>
<keyword evidence="1" id="KW-1133">Transmembrane helix</keyword>
<protein>
    <submittedName>
        <fullName evidence="2">Uncharacterized protein</fullName>
    </submittedName>
</protein>
<dbReference type="EMBL" id="JAUIZM010000005">
    <property type="protein sequence ID" value="KAK1384822.1"/>
    <property type="molecule type" value="Genomic_DNA"/>
</dbReference>
<comment type="caution">
    <text evidence="2">The sequence shown here is derived from an EMBL/GenBank/DDBJ whole genome shotgun (WGS) entry which is preliminary data.</text>
</comment>
<proteinExistence type="predicted"/>
<evidence type="ECO:0000313" key="3">
    <source>
        <dbReference type="Proteomes" id="UP001237642"/>
    </source>
</evidence>
<dbReference type="AlphaFoldDB" id="A0AAD8II28"/>
<accession>A0AAD8II28</accession>
<evidence type="ECO:0000256" key="1">
    <source>
        <dbReference type="SAM" id="Phobius"/>
    </source>
</evidence>
<feature type="transmembrane region" description="Helical" evidence="1">
    <location>
        <begin position="44"/>
        <end position="63"/>
    </location>
</feature>
<keyword evidence="1" id="KW-0472">Membrane</keyword>
<dbReference type="Gene3D" id="3.60.21.10">
    <property type="match status" value="1"/>
</dbReference>
<reference evidence="2" key="2">
    <citation type="submission" date="2023-05" db="EMBL/GenBank/DDBJ databases">
        <authorList>
            <person name="Schelkunov M.I."/>
        </authorList>
    </citation>
    <scope>NUCLEOTIDE SEQUENCE</scope>
    <source>
        <strain evidence="2">Hsosn_3</strain>
        <tissue evidence="2">Leaf</tissue>
    </source>
</reference>